<gene>
    <name evidence="6" type="ORF">F0357_01450</name>
</gene>
<dbReference type="InterPro" id="IPR001347">
    <property type="entry name" value="SIS_dom"/>
</dbReference>
<dbReference type="InterPro" id="IPR047640">
    <property type="entry name" value="RpiR-like"/>
</dbReference>
<dbReference type="InterPro" id="IPR036388">
    <property type="entry name" value="WH-like_DNA-bd_sf"/>
</dbReference>
<dbReference type="GO" id="GO:0003700">
    <property type="term" value="F:DNA-binding transcription factor activity"/>
    <property type="evidence" value="ECO:0007669"/>
    <property type="project" value="InterPro"/>
</dbReference>
<comment type="caution">
    <text evidence="6">The sequence shown here is derived from an EMBL/GenBank/DDBJ whole genome shotgun (WGS) entry which is preliminary data.</text>
</comment>
<dbReference type="InterPro" id="IPR046348">
    <property type="entry name" value="SIS_dom_sf"/>
</dbReference>
<dbReference type="Pfam" id="PF01380">
    <property type="entry name" value="SIS"/>
    <property type="match status" value="1"/>
</dbReference>
<protein>
    <submittedName>
        <fullName evidence="6">MurR/RpiR family transcriptional regulator</fullName>
    </submittedName>
</protein>
<dbReference type="Gene3D" id="3.40.50.10490">
    <property type="entry name" value="Glucose-6-phosphate isomerase like protein, domain 1"/>
    <property type="match status" value="1"/>
</dbReference>
<keyword evidence="7" id="KW-1185">Reference proteome</keyword>
<dbReference type="AlphaFoldDB" id="A0A6A7XYE5"/>
<dbReference type="InterPro" id="IPR035472">
    <property type="entry name" value="RpiR-like_SIS"/>
</dbReference>
<dbReference type="EMBL" id="VWNA01000001">
    <property type="protein sequence ID" value="MQT11358.1"/>
    <property type="molecule type" value="Genomic_DNA"/>
</dbReference>
<dbReference type="RefSeq" id="WP_153477944.1">
    <property type="nucleotide sequence ID" value="NZ_VWNA01000001.1"/>
</dbReference>
<organism evidence="6 7">
    <name type="scientific">Segnochrobactrum spirostomi</name>
    <dbReference type="NCBI Taxonomy" id="2608987"/>
    <lineage>
        <taxon>Bacteria</taxon>
        <taxon>Pseudomonadati</taxon>
        <taxon>Pseudomonadota</taxon>
        <taxon>Alphaproteobacteria</taxon>
        <taxon>Hyphomicrobiales</taxon>
        <taxon>Segnochrobactraceae</taxon>
        <taxon>Segnochrobactrum</taxon>
    </lineage>
</organism>
<dbReference type="CDD" id="cd05013">
    <property type="entry name" value="SIS_RpiR"/>
    <property type="match status" value="1"/>
</dbReference>
<dbReference type="SUPFAM" id="SSF46689">
    <property type="entry name" value="Homeodomain-like"/>
    <property type="match status" value="1"/>
</dbReference>
<evidence type="ECO:0000256" key="4">
    <source>
        <dbReference type="SAM" id="MobiDB-lite"/>
    </source>
</evidence>
<dbReference type="SUPFAM" id="SSF53697">
    <property type="entry name" value="SIS domain"/>
    <property type="match status" value="1"/>
</dbReference>
<dbReference type="PANTHER" id="PTHR30514">
    <property type="entry name" value="GLUCOKINASE"/>
    <property type="match status" value="1"/>
</dbReference>
<feature type="region of interest" description="Disordered" evidence="4">
    <location>
        <begin position="1"/>
        <end position="24"/>
    </location>
</feature>
<dbReference type="GO" id="GO:1901135">
    <property type="term" value="P:carbohydrate derivative metabolic process"/>
    <property type="evidence" value="ECO:0007669"/>
    <property type="project" value="InterPro"/>
</dbReference>
<evidence type="ECO:0000256" key="2">
    <source>
        <dbReference type="ARBA" id="ARBA00023125"/>
    </source>
</evidence>
<dbReference type="InterPro" id="IPR009057">
    <property type="entry name" value="Homeodomain-like_sf"/>
</dbReference>
<evidence type="ECO:0000259" key="5">
    <source>
        <dbReference type="PROSITE" id="PS51071"/>
    </source>
</evidence>
<dbReference type="GO" id="GO:0003677">
    <property type="term" value="F:DNA binding"/>
    <property type="evidence" value="ECO:0007669"/>
    <property type="project" value="UniProtKB-KW"/>
</dbReference>
<dbReference type="PANTHER" id="PTHR30514:SF18">
    <property type="entry name" value="RPIR-FAMILY TRANSCRIPTIONAL REGULATOR"/>
    <property type="match status" value="1"/>
</dbReference>
<proteinExistence type="predicted"/>
<evidence type="ECO:0000313" key="6">
    <source>
        <dbReference type="EMBL" id="MQT11358.1"/>
    </source>
</evidence>
<name>A0A6A7XYE5_9HYPH</name>
<feature type="compositionally biased region" description="Basic and acidic residues" evidence="4">
    <location>
        <begin position="9"/>
        <end position="22"/>
    </location>
</feature>
<reference evidence="6 7" key="1">
    <citation type="submission" date="2019-09" db="EMBL/GenBank/DDBJ databases">
        <title>Segnochrobactrum spirostomi gen. nov., sp. nov., isolated from the ciliate Spirostomum cf. yagiui and description of a novel family, Segnochrobactraceae fam. nov. within the order Rhizobiales of the class Alphaproteobacteria.</title>
        <authorList>
            <person name="Akter S."/>
            <person name="Shazib S.U.A."/>
            <person name="Shin M.K."/>
        </authorList>
    </citation>
    <scope>NUCLEOTIDE SEQUENCE [LARGE SCALE GENOMIC DNA]</scope>
    <source>
        <strain evidence="6 7">Sp-1</strain>
    </source>
</reference>
<feature type="domain" description="HTH rpiR-type" evidence="5">
    <location>
        <begin position="24"/>
        <end position="100"/>
    </location>
</feature>
<sequence>MPAVRKVKNAAEKPAGHTRQEDDSNVQARLARALEDLTPRERRVGLYLRDHYPVAGLDPLPRFATSAGVSPQTVLRLVAKLGFAGYREFQDQLRAELLSEHASPLGRWVAHRPAEGGDWLGAFGAHLAANLADAFERVVRADFEAAAALLADKRSSVFAAGGRFTQPIARYLVRHLQIVRGKAEEIGSLTATWPDRLLDFDRRTVAVIYDIRRYQRDATRLAEAAAEQGATVILFTDSRSAPAARSARYVFVAPVEGAGAWDSSLALFGLTEALIARVTELEGGGTADRLGRLENLRSKLLGGP</sequence>
<dbReference type="Gene3D" id="1.10.10.10">
    <property type="entry name" value="Winged helix-like DNA-binding domain superfamily/Winged helix DNA-binding domain"/>
    <property type="match status" value="1"/>
</dbReference>
<evidence type="ECO:0000256" key="3">
    <source>
        <dbReference type="ARBA" id="ARBA00023163"/>
    </source>
</evidence>
<dbReference type="PROSITE" id="PS51071">
    <property type="entry name" value="HTH_RPIR"/>
    <property type="match status" value="1"/>
</dbReference>
<dbReference type="GO" id="GO:0097367">
    <property type="term" value="F:carbohydrate derivative binding"/>
    <property type="evidence" value="ECO:0007669"/>
    <property type="project" value="InterPro"/>
</dbReference>
<dbReference type="Proteomes" id="UP000332515">
    <property type="component" value="Unassembled WGS sequence"/>
</dbReference>
<accession>A0A6A7XYE5</accession>
<evidence type="ECO:0000256" key="1">
    <source>
        <dbReference type="ARBA" id="ARBA00023015"/>
    </source>
</evidence>
<keyword evidence="2" id="KW-0238">DNA-binding</keyword>
<evidence type="ECO:0000313" key="7">
    <source>
        <dbReference type="Proteomes" id="UP000332515"/>
    </source>
</evidence>
<keyword evidence="3" id="KW-0804">Transcription</keyword>
<keyword evidence="1" id="KW-0805">Transcription regulation</keyword>
<dbReference type="Pfam" id="PF01418">
    <property type="entry name" value="HTH_6"/>
    <property type="match status" value="1"/>
</dbReference>
<dbReference type="InterPro" id="IPR000281">
    <property type="entry name" value="HTH_RpiR"/>
</dbReference>